<proteinExistence type="predicted"/>
<organism evidence="1">
    <name type="scientific">Rhizophora mucronata</name>
    <name type="common">Asiatic mangrove</name>
    <dbReference type="NCBI Taxonomy" id="61149"/>
    <lineage>
        <taxon>Eukaryota</taxon>
        <taxon>Viridiplantae</taxon>
        <taxon>Streptophyta</taxon>
        <taxon>Embryophyta</taxon>
        <taxon>Tracheophyta</taxon>
        <taxon>Spermatophyta</taxon>
        <taxon>Magnoliopsida</taxon>
        <taxon>eudicotyledons</taxon>
        <taxon>Gunneridae</taxon>
        <taxon>Pentapetalae</taxon>
        <taxon>rosids</taxon>
        <taxon>fabids</taxon>
        <taxon>Malpighiales</taxon>
        <taxon>Rhizophoraceae</taxon>
        <taxon>Rhizophora</taxon>
    </lineage>
</organism>
<protein>
    <submittedName>
        <fullName evidence="1">Guanine nucleotide-binding protein subunit beta-like protein 1 isoform X3</fullName>
    </submittedName>
</protein>
<name>A0A2P2QW32_RHIMU</name>
<dbReference type="AlphaFoldDB" id="A0A2P2QW32"/>
<reference evidence="1" key="1">
    <citation type="submission" date="2018-02" db="EMBL/GenBank/DDBJ databases">
        <title>Rhizophora mucronata_Transcriptome.</title>
        <authorList>
            <person name="Meera S.P."/>
            <person name="Sreeshan A."/>
            <person name="Augustine A."/>
        </authorList>
    </citation>
    <scope>NUCLEOTIDE SEQUENCE</scope>
    <source>
        <tissue evidence="1">Leaf</tissue>
    </source>
</reference>
<sequence length="42" mass="4553">MLVSTRPDLSYSLVPQTVNCGFGTLSGAERRHLLGCMVQLMA</sequence>
<evidence type="ECO:0000313" key="1">
    <source>
        <dbReference type="EMBL" id="MBX71203.1"/>
    </source>
</evidence>
<dbReference type="EMBL" id="GGEC01090719">
    <property type="protein sequence ID" value="MBX71203.1"/>
    <property type="molecule type" value="Transcribed_RNA"/>
</dbReference>
<accession>A0A2P2QW32</accession>